<name>A0A132MVJ6_9ACTN</name>
<protein>
    <recommendedName>
        <fullName evidence="1">CRISPR-associated protein Cas6 C-terminal domain-containing protein</fullName>
    </recommendedName>
</protein>
<feature type="domain" description="CRISPR-associated protein Cas6 C-terminal" evidence="1">
    <location>
        <begin position="116"/>
        <end position="232"/>
    </location>
</feature>
<dbReference type="EMBL" id="LAXD01000001">
    <property type="protein sequence ID" value="KWX01881.1"/>
    <property type="molecule type" value="Genomic_DNA"/>
</dbReference>
<evidence type="ECO:0000259" key="1">
    <source>
        <dbReference type="Pfam" id="PF10040"/>
    </source>
</evidence>
<gene>
    <name evidence="2" type="ORF">LI90_2914</name>
</gene>
<dbReference type="Proteomes" id="UP000070188">
    <property type="component" value="Unassembled WGS sequence"/>
</dbReference>
<evidence type="ECO:0000313" key="2">
    <source>
        <dbReference type="EMBL" id="KWX01881.1"/>
    </source>
</evidence>
<evidence type="ECO:0000313" key="3">
    <source>
        <dbReference type="Proteomes" id="UP000070188"/>
    </source>
</evidence>
<proteinExistence type="predicted"/>
<dbReference type="AlphaFoldDB" id="A0A132MVJ6"/>
<dbReference type="InterPro" id="IPR019267">
    <property type="entry name" value="CRISPR-assoc_Cas6_C"/>
</dbReference>
<dbReference type="PATRIC" id="fig|1469144.10.peg.3146"/>
<dbReference type="Gene3D" id="3.30.70.1900">
    <property type="match status" value="1"/>
</dbReference>
<dbReference type="STRING" id="1469144.LI90_2914"/>
<organism evidence="2 3">
    <name type="scientific">Carbonactinospora thermoautotrophica</name>
    <dbReference type="NCBI Taxonomy" id="1469144"/>
    <lineage>
        <taxon>Bacteria</taxon>
        <taxon>Bacillati</taxon>
        <taxon>Actinomycetota</taxon>
        <taxon>Actinomycetes</taxon>
        <taxon>Kitasatosporales</taxon>
        <taxon>Carbonactinosporaceae</taxon>
        <taxon>Carbonactinospora</taxon>
    </lineage>
</organism>
<reference evidence="3" key="1">
    <citation type="submission" date="2015-04" db="EMBL/GenBank/DDBJ databases">
        <title>Physiological reanalysis, assessment of diazotrophy, and genome sequences of multiple isolates of Streptomyces thermoautotrophicus.</title>
        <authorList>
            <person name="MacKellar D.C."/>
            <person name="Lieber L."/>
            <person name="Norman J."/>
            <person name="Bolger A."/>
            <person name="Tobin C."/>
            <person name="Murray J.W."/>
            <person name="Chang R."/>
            <person name="Ford T."/>
            <person name="Nguyen P.Q."/>
            <person name="Woodward J."/>
            <person name="Permingeat H."/>
            <person name="Joshi N.S."/>
            <person name="Silver P.A."/>
            <person name="Usadel B."/>
            <person name="Rutherford A.W."/>
            <person name="Friesen M."/>
            <person name="Prell J."/>
        </authorList>
    </citation>
    <scope>NUCLEOTIDE SEQUENCE [LARGE SCALE GENOMIC DNA]</scope>
    <source>
        <strain evidence="3">H1</strain>
    </source>
</reference>
<dbReference type="CDD" id="cd21141">
    <property type="entry name" value="Cas6_III-like"/>
    <property type="match status" value="1"/>
</dbReference>
<accession>A0A132MVJ6</accession>
<dbReference type="Pfam" id="PF10040">
    <property type="entry name" value="CRISPR_Cas6"/>
    <property type="match status" value="1"/>
</dbReference>
<dbReference type="RefSeq" id="WP_066888632.1">
    <property type="nucleotide sequence ID" value="NZ_LAXD01000001.1"/>
</dbReference>
<keyword evidence="3" id="KW-1185">Reference proteome</keyword>
<dbReference type="OrthoDB" id="3210681at2"/>
<sequence>MPTRWTIDLAEDPGDPLHTRYDAVHGIACALLEHPHSDHTATTKPFAARVTPTPGGLAAGPRITLTWLTDPPPAVTIPAALPVGPWRVPVVATGQEIIPYPALEAAPVAYRVRFDVTSPAVFHHHGRDYPLPDPHITYTSLARRYLALRGPTPALTPEQARELAKTVTVRDHDIRTRPFTWHGRVSVGFTGTVTFHIPRDTPHPLAAAFTTLSLFAGLAGLGRGTTHGLGAVTVTR</sequence>
<comment type="caution">
    <text evidence="2">The sequence shown here is derived from an EMBL/GenBank/DDBJ whole genome shotgun (WGS) entry which is preliminary data.</text>
</comment>